<organism evidence="2 3">
    <name type="scientific">Lottia gigantea</name>
    <name type="common">Giant owl limpet</name>
    <dbReference type="NCBI Taxonomy" id="225164"/>
    <lineage>
        <taxon>Eukaryota</taxon>
        <taxon>Metazoa</taxon>
        <taxon>Spiralia</taxon>
        <taxon>Lophotrochozoa</taxon>
        <taxon>Mollusca</taxon>
        <taxon>Gastropoda</taxon>
        <taxon>Patellogastropoda</taxon>
        <taxon>Lottioidea</taxon>
        <taxon>Lottiidae</taxon>
        <taxon>Lottia</taxon>
    </lineage>
</organism>
<dbReference type="CTD" id="20230789"/>
<evidence type="ECO:0000313" key="2">
    <source>
        <dbReference type="EMBL" id="ESP01360.1"/>
    </source>
</evidence>
<keyword evidence="1" id="KW-0472">Membrane</keyword>
<dbReference type="OMA" id="MRIPRRM"/>
<keyword evidence="3" id="KW-1185">Reference proteome</keyword>
<keyword evidence="1" id="KW-0812">Transmembrane</keyword>
<sequence length="150" mass="17520">MADRQRRRRNYFNNRPERRVPDRSNPLEIYNRGQCYMKFRFFPETILFICNLVFPFIQRTQNQRKALTVPQSVCLVLRILAGGSFYVCIGDIVSVSKSTVCREVARIIPLLANLSNRFIKFPSGREIIDVKTAFHDRAGMYILFSVSVSY</sequence>
<gene>
    <name evidence="2" type="ORF">LOTGIDRAFT_111871</name>
</gene>
<feature type="transmembrane region" description="Helical" evidence="1">
    <location>
        <begin position="69"/>
        <end position="89"/>
    </location>
</feature>
<dbReference type="Proteomes" id="UP000030746">
    <property type="component" value="Unassembled WGS sequence"/>
</dbReference>
<dbReference type="OrthoDB" id="6773122at2759"/>
<evidence type="ECO:0000256" key="1">
    <source>
        <dbReference type="SAM" id="Phobius"/>
    </source>
</evidence>
<feature type="transmembrane region" description="Helical" evidence="1">
    <location>
        <begin position="39"/>
        <end position="57"/>
    </location>
</feature>
<dbReference type="AlphaFoldDB" id="V4CH05"/>
<dbReference type="KEGG" id="lgi:LOTGIDRAFT_111871"/>
<reference evidence="2 3" key="1">
    <citation type="journal article" date="2013" name="Nature">
        <title>Insights into bilaterian evolution from three spiralian genomes.</title>
        <authorList>
            <person name="Simakov O."/>
            <person name="Marletaz F."/>
            <person name="Cho S.J."/>
            <person name="Edsinger-Gonzales E."/>
            <person name="Havlak P."/>
            <person name="Hellsten U."/>
            <person name="Kuo D.H."/>
            <person name="Larsson T."/>
            <person name="Lv J."/>
            <person name="Arendt D."/>
            <person name="Savage R."/>
            <person name="Osoegawa K."/>
            <person name="de Jong P."/>
            <person name="Grimwood J."/>
            <person name="Chapman J.A."/>
            <person name="Shapiro H."/>
            <person name="Aerts A."/>
            <person name="Otillar R.P."/>
            <person name="Terry A.Y."/>
            <person name="Boore J.L."/>
            <person name="Grigoriev I.V."/>
            <person name="Lindberg D.R."/>
            <person name="Seaver E.C."/>
            <person name="Weisblat D.A."/>
            <person name="Putnam N.H."/>
            <person name="Rokhsar D.S."/>
        </authorList>
    </citation>
    <scope>NUCLEOTIDE SEQUENCE [LARGE SCALE GENOMIC DNA]</scope>
</reference>
<dbReference type="RefSeq" id="XP_009047994.1">
    <property type="nucleotide sequence ID" value="XM_009049746.1"/>
</dbReference>
<dbReference type="HOGENOM" id="CLU_1742610_0_0_1"/>
<proteinExistence type="predicted"/>
<evidence type="ECO:0000313" key="3">
    <source>
        <dbReference type="Proteomes" id="UP000030746"/>
    </source>
</evidence>
<dbReference type="EMBL" id="KB200521">
    <property type="protein sequence ID" value="ESP01360.1"/>
    <property type="molecule type" value="Genomic_DNA"/>
</dbReference>
<dbReference type="GeneID" id="20230789"/>
<name>V4CH05_LOTGI</name>
<keyword evidence="1" id="KW-1133">Transmembrane helix</keyword>
<evidence type="ECO:0008006" key="4">
    <source>
        <dbReference type="Google" id="ProtNLM"/>
    </source>
</evidence>
<accession>V4CH05</accession>
<protein>
    <recommendedName>
        <fullName evidence="4">Nuclease HARBI1</fullName>
    </recommendedName>
</protein>